<organism evidence="2 3">
    <name type="scientific">Shewanella surugensis</name>
    <dbReference type="NCBI Taxonomy" id="212020"/>
    <lineage>
        <taxon>Bacteria</taxon>
        <taxon>Pseudomonadati</taxon>
        <taxon>Pseudomonadota</taxon>
        <taxon>Gammaproteobacteria</taxon>
        <taxon>Alteromonadales</taxon>
        <taxon>Shewanellaceae</taxon>
        <taxon>Shewanella</taxon>
    </lineage>
</organism>
<accession>A0ABT0LBZ4</accession>
<comment type="caution">
    <text evidence="2">The sequence shown here is derived from an EMBL/GenBank/DDBJ whole genome shotgun (WGS) entry which is preliminary data.</text>
</comment>
<sequence length="77" mass="8797">MEPQIIKARGFEILKTGRRLRGLTQIEVAETYGINSKTYQRWERGSTAVSYDDLTAICELVFKIPVTEVKKAVSYTQ</sequence>
<dbReference type="Gene3D" id="1.10.260.40">
    <property type="entry name" value="lambda repressor-like DNA-binding domains"/>
    <property type="match status" value="1"/>
</dbReference>
<feature type="domain" description="HTH cro/C1-type" evidence="1">
    <location>
        <begin position="14"/>
        <end position="69"/>
    </location>
</feature>
<gene>
    <name evidence="2" type="ORF">L2764_12235</name>
</gene>
<name>A0ABT0LBZ4_9GAMM</name>
<evidence type="ECO:0000313" key="3">
    <source>
        <dbReference type="Proteomes" id="UP001203423"/>
    </source>
</evidence>
<dbReference type="EMBL" id="JAKIKS010000042">
    <property type="protein sequence ID" value="MCL1125222.1"/>
    <property type="molecule type" value="Genomic_DNA"/>
</dbReference>
<proteinExistence type="predicted"/>
<evidence type="ECO:0000313" key="2">
    <source>
        <dbReference type="EMBL" id="MCL1125222.1"/>
    </source>
</evidence>
<dbReference type="Proteomes" id="UP001203423">
    <property type="component" value="Unassembled WGS sequence"/>
</dbReference>
<protein>
    <submittedName>
        <fullName evidence="2">Helix-turn-helix domain-containing protein</fullName>
    </submittedName>
</protein>
<keyword evidence="3" id="KW-1185">Reference proteome</keyword>
<dbReference type="InterPro" id="IPR001387">
    <property type="entry name" value="Cro/C1-type_HTH"/>
</dbReference>
<dbReference type="InterPro" id="IPR010982">
    <property type="entry name" value="Lambda_DNA-bd_dom_sf"/>
</dbReference>
<dbReference type="CDD" id="cd00093">
    <property type="entry name" value="HTH_XRE"/>
    <property type="match status" value="1"/>
</dbReference>
<dbReference type="PROSITE" id="PS50943">
    <property type="entry name" value="HTH_CROC1"/>
    <property type="match status" value="1"/>
</dbReference>
<dbReference type="SMART" id="SM00530">
    <property type="entry name" value="HTH_XRE"/>
    <property type="match status" value="1"/>
</dbReference>
<dbReference type="RefSeq" id="WP_248940537.1">
    <property type="nucleotide sequence ID" value="NZ_JAKIKS010000042.1"/>
</dbReference>
<evidence type="ECO:0000259" key="1">
    <source>
        <dbReference type="PROSITE" id="PS50943"/>
    </source>
</evidence>
<dbReference type="Pfam" id="PF01381">
    <property type="entry name" value="HTH_3"/>
    <property type="match status" value="1"/>
</dbReference>
<dbReference type="SUPFAM" id="SSF47413">
    <property type="entry name" value="lambda repressor-like DNA-binding domains"/>
    <property type="match status" value="1"/>
</dbReference>
<reference evidence="2 3" key="1">
    <citation type="submission" date="2022-01" db="EMBL/GenBank/DDBJ databases">
        <title>Whole genome-based taxonomy of the Shewanellaceae.</title>
        <authorList>
            <person name="Martin-Rodriguez A.J."/>
        </authorList>
    </citation>
    <scope>NUCLEOTIDE SEQUENCE [LARGE SCALE GENOMIC DNA]</scope>
    <source>
        <strain evidence="2 3">DSM 17177</strain>
    </source>
</reference>